<sequence length="161" mass="16977">MLLAMALAAGCAGSVARDQSATPAAATAAPAFEPAPVPAVRYGRYTLVELAPTAAQWDLLSQVVEVSVPDTLHASVGDALRHLLQRSGYRLCDGADSETLLGLPLPAAHYRLGPMLLRDALLTLAGSPWRLQVDEPQRQVCFARADAEPSEAPLSGDGRHE</sequence>
<protein>
    <submittedName>
        <fullName evidence="1">Histidine kinase</fullName>
    </submittedName>
</protein>
<dbReference type="NCBIfam" id="TIGR03748">
    <property type="entry name" value="conj_PilL"/>
    <property type="match status" value="1"/>
</dbReference>
<dbReference type="AlphaFoldDB" id="A0A0B3BYC0"/>
<keyword evidence="1" id="KW-0418">Kinase</keyword>
<reference evidence="1 2" key="1">
    <citation type="submission" date="2014-11" db="EMBL/GenBank/DDBJ databases">
        <title>Genome sequence of Pseudomonas tuomuerensis JCM 14085.</title>
        <authorList>
            <person name="Shin S.-K."/>
            <person name="Yi H."/>
        </authorList>
    </citation>
    <scope>NUCLEOTIDE SEQUENCE [LARGE SCALE GENOMIC DNA]</scope>
    <source>
        <strain evidence="1 2">JCM 14085</strain>
    </source>
</reference>
<evidence type="ECO:0000313" key="2">
    <source>
        <dbReference type="Proteomes" id="UP000030980"/>
    </source>
</evidence>
<keyword evidence="1" id="KW-0808">Transferase</keyword>
<organism evidence="1 2">
    <name type="scientific">Pseudomonas flexibilis</name>
    <dbReference type="NCBI Taxonomy" id="706570"/>
    <lineage>
        <taxon>Bacteria</taxon>
        <taxon>Pseudomonadati</taxon>
        <taxon>Pseudomonadota</taxon>
        <taxon>Gammaproteobacteria</taxon>
        <taxon>Pseudomonadales</taxon>
        <taxon>Pseudomonadaceae</taxon>
        <taxon>Pseudomonas</taxon>
    </lineage>
</organism>
<gene>
    <name evidence="1" type="ORF">PT85_13945</name>
</gene>
<dbReference type="GO" id="GO:0016301">
    <property type="term" value="F:kinase activity"/>
    <property type="evidence" value="ECO:0007669"/>
    <property type="project" value="UniProtKB-KW"/>
</dbReference>
<proteinExistence type="predicted"/>
<dbReference type="STRING" id="706570.PT85_13945"/>
<comment type="caution">
    <text evidence="1">The sequence shown here is derived from an EMBL/GenBank/DDBJ whole genome shotgun (WGS) entry which is preliminary data.</text>
</comment>
<dbReference type="Proteomes" id="UP000030980">
    <property type="component" value="Unassembled WGS sequence"/>
</dbReference>
<dbReference type="EMBL" id="JTAK01000005">
    <property type="protein sequence ID" value="KHO64392.1"/>
    <property type="molecule type" value="Genomic_DNA"/>
</dbReference>
<name>A0A0B3BYC0_9PSED</name>
<keyword evidence="2" id="KW-1185">Reference proteome</keyword>
<dbReference type="InterPro" id="IPR022260">
    <property type="entry name" value="Integr_conj_element_PilL"/>
</dbReference>
<evidence type="ECO:0000313" key="1">
    <source>
        <dbReference type="EMBL" id="KHO64392.1"/>
    </source>
</evidence>
<accession>A0A0B3BYC0</accession>